<reference evidence="4" key="1">
    <citation type="journal article" date="2019" name="Int. J. Syst. Evol. Microbiol.">
        <title>The Global Catalogue of Microorganisms (GCM) 10K type strain sequencing project: providing services to taxonomists for standard genome sequencing and annotation.</title>
        <authorList>
            <consortium name="The Broad Institute Genomics Platform"/>
            <consortium name="The Broad Institute Genome Sequencing Center for Infectious Disease"/>
            <person name="Wu L."/>
            <person name="Ma J."/>
        </authorList>
    </citation>
    <scope>NUCLEOTIDE SEQUENCE [LARGE SCALE GENOMIC DNA]</scope>
    <source>
        <strain evidence="4">NBRC 100033</strain>
    </source>
</reference>
<dbReference type="RefSeq" id="WP_051610471.1">
    <property type="nucleotide sequence ID" value="NZ_BSOR01000035.1"/>
</dbReference>
<keyword evidence="1" id="KW-0597">Phosphoprotein</keyword>
<dbReference type="EMBL" id="BSOR01000035">
    <property type="protein sequence ID" value="GLR64597.1"/>
    <property type="molecule type" value="Genomic_DNA"/>
</dbReference>
<sequence>MLSKDVVLVVDDSTTARSAIINVLRDHLYCKDIVEASDGQEALRRLKQRPDIDWIFCDWEMPVMAGDELLKEIRANPETAHLPFIMITSKGDRDSLVTAVQLGVTSFIVKPFTAKKLVEKVFMAQGRMERRNAERTRVSSEQKTTLKFSSGVETEASLVDISLSGLLMMVEHESVRNITVFDSFQAKVGHPHGKGSAILPCQVIRLEADPMHPSRTSTIRLAARFQPMEEGPRKHLVSYIEAAARQARASKNQDSVD</sequence>
<protein>
    <recommendedName>
        <fullName evidence="2">Response regulatory domain-containing protein</fullName>
    </recommendedName>
</protein>
<evidence type="ECO:0000256" key="1">
    <source>
        <dbReference type="PROSITE-ProRule" id="PRU00169"/>
    </source>
</evidence>
<evidence type="ECO:0000259" key="2">
    <source>
        <dbReference type="PROSITE" id="PS50110"/>
    </source>
</evidence>
<dbReference type="PROSITE" id="PS50110">
    <property type="entry name" value="RESPONSE_REGULATORY"/>
    <property type="match status" value="1"/>
</dbReference>
<feature type="modified residue" description="4-aspartylphosphate" evidence="1">
    <location>
        <position position="58"/>
    </location>
</feature>
<gene>
    <name evidence="3" type="ORF">GCM10007878_20350</name>
</gene>
<keyword evidence="4" id="KW-1185">Reference proteome</keyword>
<dbReference type="PANTHER" id="PTHR43228:SF1">
    <property type="entry name" value="TWO-COMPONENT RESPONSE REGULATOR ARR22"/>
    <property type="match status" value="1"/>
</dbReference>
<dbReference type="InterPro" id="IPR052048">
    <property type="entry name" value="ST_Response_Regulator"/>
</dbReference>
<proteinExistence type="predicted"/>
<dbReference type="Gene3D" id="3.40.50.2300">
    <property type="match status" value="1"/>
</dbReference>
<name>A0ABQ6A204_9GAMM</name>
<feature type="domain" description="Response regulatory" evidence="2">
    <location>
        <begin position="6"/>
        <end position="125"/>
    </location>
</feature>
<dbReference type="InterPro" id="IPR001789">
    <property type="entry name" value="Sig_transdc_resp-reg_receiver"/>
</dbReference>
<dbReference type="InterPro" id="IPR011006">
    <property type="entry name" value="CheY-like_superfamily"/>
</dbReference>
<dbReference type="PANTHER" id="PTHR43228">
    <property type="entry name" value="TWO-COMPONENT RESPONSE REGULATOR"/>
    <property type="match status" value="1"/>
</dbReference>
<evidence type="ECO:0000313" key="4">
    <source>
        <dbReference type="Proteomes" id="UP001156682"/>
    </source>
</evidence>
<evidence type="ECO:0000313" key="3">
    <source>
        <dbReference type="EMBL" id="GLR64597.1"/>
    </source>
</evidence>
<dbReference type="Proteomes" id="UP001156682">
    <property type="component" value="Unassembled WGS sequence"/>
</dbReference>
<organism evidence="3 4">
    <name type="scientific">Marinospirillum insulare</name>
    <dbReference type="NCBI Taxonomy" id="217169"/>
    <lineage>
        <taxon>Bacteria</taxon>
        <taxon>Pseudomonadati</taxon>
        <taxon>Pseudomonadota</taxon>
        <taxon>Gammaproteobacteria</taxon>
        <taxon>Oceanospirillales</taxon>
        <taxon>Oceanospirillaceae</taxon>
        <taxon>Marinospirillum</taxon>
    </lineage>
</organism>
<accession>A0ABQ6A204</accession>
<dbReference type="SUPFAM" id="SSF52172">
    <property type="entry name" value="CheY-like"/>
    <property type="match status" value="1"/>
</dbReference>
<dbReference type="SMART" id="SM00448">
    <property type="entry name" value="REC"/>
    <property type="match status" value="1"/>
</dbReference>
<comment type="caution">
    <text evidence="3">The sequence shown here is derived from an EMBL/GenBank/DDBJ whole genome shotgun (WGS) entry which is preliminary data.</text>
</comment>
<dbReference type="Pfam" id="PF07238">
    <property type="entry name" value="PilZ"/>
    <property type="match status" value="1"/>
</dbReference>
<dbReference type="InterPro" id="IPR009875">
    <property type="entry name" value="PilZ_domain"/>
</dbReference>
<dbReference type="Pfam" id="PF00072">
    <property type="entry name" value="Response_reg"/>
    <property type="match status" value="1"/>
</dbReference>
<dbReference type="Gene3D" id="2.40.10.220">
    <property type="entry name" value="predicted glycosyltransferase like domains"/>
    <property type="match status" value="1"/>
</dbReference>